<evidence type="ECO:0000313" key="4">
    <source>
        <dbReference type="EMBL" id="CAD8504763.1"/>
    </source>
</evidence>
<dbReference type="SUPFAM" id="SSF47027">
    <property type="entry name" value="Acyl-CoA binding protein"/>
    <property type="match status" value="1"/>
</dbReference>
<dbReference type="PROSITE" id="PS51228">
    <property type="entry name" value="ACB_2"/>
    <property type="match status" value="1"/>
</dbReference>
<keyword evidence="2" id="KW-0446">Lipid-binding</keyword>
<dbReference type="EMBL" id="HBEP01031402">
    <property type="protein sequence ID" value="CAD8504763.1"/>
    <property type="molecule type" value="Transcribed_RNA"/>
</dbReference>
<dbReference type="GO" id="GO:0006631">
    <property type="term" value="P:fatty acid metabolic process"/>
    <property type="evidence" value="ECO:0007669"/>
    <property type="project" value="TreeGrafter"/>
</dbReference>
<dbReference type="GO" id="GO:0000062">
    <property type="term" value="F:fatty-acyl-CoA binding"/>
    <property type="evidence" value="ECO:0007669"/>
    <property type="project" value="InterPro"/>
</dbReference>
<dbReference type="AlphaFoldDB" id="A0A7S0HXA4"/>
<dbReference type="PANTHER" id="PTHR23310">
    <property type="entry name" value="ACYL-COA-BINDING PROTEIN, ACBP"/>
    <property type="match status" value="1"/>
</dbReference>
<proteinExistence type="inferred from homology"/>
<dbReference type="PANTHER" id="PTHR23310:SF62">
    <property type="entry name" value="ACYL-COA BINDING PROTEIN 1, ISOFORM A"/>
    <property type="match status" value="1"/>
</dbReference>
<dbReference type="Pfam" id="PF00887">
    <property type="entry name" value="ACBP"/>
    <property type="match status" value="1"/>
</dbReference>
<dbReference type="InterPro" id="IPR014352">
    <property type="entry name" value="FERM/acyl-CoA-bd_prot_sf"/>
</dbReference>
<protein>
    <recommendedName>
        <fullName evidence="3">ACB domain-containing protein</fullName>
    </recommendedName>
</protein>
<feature type="domain" description="ACB" evidence="3">
    <location>
        <begin position="1"/>
        <end position="118"/>
    </location>
</feature>
<sequence length="130" mass="13734">MSEEALAALGTEKAFSICIAFIKSGGDDGKGTGVSNAMGQGQDERKALYKWYKQATEGDVQGERPGLIGATMKMGGPIAGAELCMKYDAWASVKGASKDDAMRNYGAEIVKQCASCERDGVLLRFISAQP</sequence>
<organism evidence="4">
    <name type="scientific">Phaeocystis antarctica</name>
    <dbReference type="NCBI Taxonomy" id="33657"/>
    <lineage>
        <taxon>Eukaryota</taxon>
        <taxon>Haptista</taxon>
        <taxon>Haptophyta</taxon>
        <taxon>Prymnesiophyceae</taxon>
        <taxon>Phaeocystales</taxon>
        <taxon>Phaeocystaceae</taxon>
        <taxon>Phaeocystis</taxon>
    </lineage>
</organism>
<evidence type="ECO:0000259" key="3">
    <source>
        <dbReference type="PROSITE" id="PS51228"/>
    </source>
</evidence>
<accession>A0A7S0HXA4</accession>
<reference evidence="4" key="1">
    <citation type="submission" date="2021-01" db="EMBL/GenBank/DDBJ databases">
        <authorList>
            <person name="Corre E."/>
            <person name="Pelletier E."/>
            <person name="Niang G."/>
            <person name="Scheremetjew M."/>
            <person name="Finn R."/>
            <person name="Kale V."/>
            <person name="Holt S."/>
            <person name="Cochrane G."/>
            <person name="Meng A."/>
            <person name="Brown T."/>
            <person name="Cohen L."/>
        </authorList>
    </citation>
    <scope>NUCLEOTIDE SEQUENCE</scope>
    <source>
        <strain evidence="4">CCMP1374</strain>
    </source>
</reference>
<dbReference type="InterPro" id="IPR000582">
    <property type="entry name" value="Acyl-CoA-binding_protein"/>
</dbReference>
<comment type="similarity">
    <text evidence="1">Belongs to the ACBP family.</text>
</comment>
<dbReference type="InterPro" id="IPR035984">
    <property type="entry name" value="Acyl-CoA-binding_sf"/>
</dbReference>
<dbReference type="Gene3D" id="1.20.80.10">
    <property type="match status" value="1"/>
</dbReference>
<evidence type="ECO:0000256" key="2">
    <source>
        <dbReference type="ARBA" id="ARBA00023121"/>
    </source>
</evidence>
<gene>
    <name evidence="4" type="ORF">PANT1444_LOCUS17730</name>
</gene>
<name>A0A7S0HXA4_9EUKA</name>
<evidence type="ECO:0000256" key="1">
    <source>
        <dbReference type="ARBA" id="ARBA00005567"/>
    </source>
</evidence>